<gene>
    <name evidence="12" type="ORF">BU251_04055</name>
</gene>
<name>A0A410P4B1_VELA1</name>
<evidence type="ECO:0000256" key="4">
    <source>
        <dbReference type="ARBA" id="ARBA00022475"/>
    </source>
</evidence>
<dbReference type="InterPro" id="IPR004692">
    <property type="entry name" value="SecG"/>
</dbReference>
<evidence type="ECO:0000313" key="12">
    <source>
        <dbReference type="EMBL" id="QAT16960.1"/>
    </source>
</evidence>
<dbReference type="Proteomes" id="UP000287243">
    <property type="component" value="Chromosome"/>
</dbReference>
<organism evidence="12 13">
    <name type="scientific">Velamenicoccus archaeovorus</name>
    <dbReference type="NCBI Taxonomy" id="1930593"/>
    <lineage>
        <taxon>Bacteria</taxon>
        <taxon>Pseudomonadati</taxon>
        <taxon>Candidatus Omnitrophota</taxon>
        <taxon>Candidatus Velamenicoccus</taxon>
    </lineage>
</organism>
<keyword evidence="5 10" id="KW-0812">Transmembrane</keyword>
<evidence type="ECO:0000256" key="7">
    <source>
        <dbReference type="ARBA" id="ARBA00022989"/>
    </source>
</evidence>
<dbReference type="RefSeq" id="WP_128699602.1">
    <property type="nucleotide sequence ID" value="NZ_CP019384.1"/>
</dbReference>
<dbReference type="GO" id="GO:0015450">
    <property type="term" value="F:protein-transporting ATPase activity"/>
    <property type="evidence" value="ECO:0007669"/>
    <property type="project" value="UniProtKB-UniRule"/>
</dbReference>
<comment type="similarity">
    <text evidence="2 10">Belongs to the SecG family.</text>
</comment>
<evidence type="ECO:0000256" key="5">
    <source>
        <dbReference type="ARBA" id="ARBA00022692"/>
    </source>
</evidence>
<evidence type="ECO:0000256" key="6">
    <source>
        <dbReference type="ARBA" id="ARBA00022927"/>
    </source>
</evidence>
<feature type="region of interest" description="Disordered" evidence="11">
    <location>
        <begin position="89"/>
        <end position="145"/>
    </location>
</feature>
<dbReference type="EMBL" id="CP019384">
    <property type="protein sequence ID" value="QAT16960.1"/>
    <property type="molecule type" value="Genomic_DNA"/>
</dbReference>
<keyword evidence="13" id="KW-1185">Reference proteome</keyword>
<evidence type="ECO:0000313" key="13">
    <source>
        <dbReference type="Proteomes" id="UP000287243"/>
    </source>
</evidence>
<keyword evidence="4 10" id="KW-1003">Cell membrane</keyword>
<dbReference type="GO" id="GO:0043952">
    <property type="term" value="P:protein transport by the Sec complex"/>
    <property type="evidence" value="ECO:0007669"/>
    <property type="project" value="TreeGrafter"/>
</dbReference>
<dbReference type="PRINTS" id="PR01651">
    <property type="entry name" value="SECGEXPORT"/>
</dbReference>
<evidence type="ECO:0000256" key="2">
    <source>
        <dbReference type="ARBA" id="ARBA00008445"/>
    </source>
</evidence>
<dbReference type="GO" id="GO:0065002">
    <property type="term" value="P:intracellular protein transmembrane transport"/>
    <property type="evidence" value="ECO:0007669"/>
    <property type="project" value="TreeGrafter"/>
</dbReference>
<feature type="transmembrane region" description="Helical" evidence="10">
    <location>
        <begin position="51"/>
        <end position="72"/>
    </location>
</feature>
<comment type="function">
    <text evidence="10">Involved in protein export. Participates in an early event of protein translocation.</text>
</comment>
<keyword evidence="9 10" id="KW-0472">Membrane</keyword>
<evidence type="ECO:0000256" key="11">
    <source>
        <dbReference type="SAM" id="MobiDB-lite"/>
    </source>
</evidence>
<keyword evidence="8 10" id="KW-0811">Translocation</keyword>
<sequence>MFALIITIHITACTLLILIVLVQQGRGGGLIETFSSAESIFGTKTSSFLVKSTTVLAIVFFFTCLSLAFMSIQKSRSLVERYLPTAPAAQAPAQTPDSKAATAPAQAQAPAPAQQTTPATPAPAVAAETPKTPAPAAPNPPGNEQ</sequence>
<keyword evidence="6 10" id="KW-0653">Protein transport</keyword>
<dbReference type="NCBIfam" id="TIGR00810">
    <property type="entry name" value="secG"/>
    <property type="match status" value="1"/>
</dbReference>
<evidence type="ECO:0000256" key="9">
    <source>
        <dbReference type="ARBA" id="ARBA00023136"/>
    </source>
</evidence>
<dbReference type="PANTHER" id="PTHR34182:SF1">
    <property type="entry name" value="PROTEIN-EXPORT MEMBRANE PROTEIN SECG"/>
    <property type="match status" value="1"/>
</dbReference>
<dbReference type="KEGG" id="vai:BU251_04055"/>
<dbReference type="OrthoDB" id="121323at2"/>
<dbReference type="GO" id="GO:0009306">
    <property type="term" value="P:protein secretion"/>
    <property type="evidence" value="ECO:0007669"/>
    <property type="project" value="UniProtKB-UniRule"/>
</dbReference>
<accession>A0A410P4B1</accession>
<evidence type="ECO:0000256" key="3">
    <source>
        <dbReference type="ARBA" id="ARBA00022448"/>
    </source>
</evidence>
<keyword evidence="3 10" id="KW-0813">Transport</keyword>
<comment type="subcellular location">
    <subcellularLocation>
        <location evidence="1 10">Cell membrane</location>
        <topology evidence="1 10">Multi-pass membrane protein</topology>
    </subcellularLocation>
</comment>
<dbReference type="Pfam" id="PF03840">
    <property type="entry name" value="SecG"/>
    <property type="match status" value="1"/>
</dbReference>
<evidence type="ECO:0000256" key="10">
    <source>
        <dbReference type="RuleBase" id="RU365087"/>
    </source>
</evidence>
<proteinExistence type="inferred from homology"/>
<feature type="compositionally biased region" description="Pro residues" evidence="11">
    <location>
        <begin position="132"/>
        <end position="145"/>
    </location>
</feature>
<dbReference type="AlphaFoldDB" id="A0A410P4B1"/>
<reference evidence="12 13" key="1">
    <citation type="submission" date="2017-01" db="EMBL/GenBank/DDBJ databases">
        <title>First insights into the biology of 'candidatus Vampirococcus archaeovorus'.</title>
        <authorList>
            <person name="Kizina J."/>
            <person name="Jordan S."/>
            <person name="Stueber K."/>
            <person name="Reinhardt R."/>
            <person name="Harder J."/>
        </authorList>
    </citation>
    <scope>NUCLEOTIDE SEQUENCE [LARGE SCALE GENOMIC DNA]</scope>
    <source>
        <strain evidence="12 13">LiM</strain>
    </source>
</reference>
<dbReference type="PANTHER" id="PTHR34182">
    <property type="entry name" value="PROTEIN-EXPORT MEMBRANE PROTEIN SECG"/>
    <property type="match status" value="1"/>
</dbReference>
<protein>
    <recommendedName>
        <fullName evidence="10">Protein-export membrane protein SecG</fullName>
    </recommendedName>
</protein>
<comment type="caution">
    <text evidence="10">Lacks conserved residue(s) required for the propagation of feature annotation.</text>
</comment>
<dbReference type="GO" id="GO:0005886">
    <property type="term" value="C:plasma membrane"/>
    <property type="evidence" value="ECO:0007669"/>
    <property type="project" value="UniProtKB-SubCell"/>
</dbReference>
<evidence type="ECO:0000256" key="1">
    <source>
        <dbReference type="ARBA" id="ARBA00004651"/>
    </source>
</evidence>
<keyword evidence="7 10" id="KW-1133">Transmembrane helix</keyword>
<feature type="compositionally biased region" description="Low complexity" evidence="11">
    <location>
        <begin position="89"/>
        <end position="131"/>
    </location>
</feature>
<evidence type="ECO:0000256" key="8">
    <source>
        <dbReference type="ARBA" id="ARBA00023010"/>
    </source>
</evidence>